<feature type="non-terminal residue" evidence="1">
    <location>
        <position position="28"/>
    </location>
</feature>
<comment type="caution">
    <text evidence="1">The sequence shown here is derived from an EMBL/GenBank/DDBJ whole genome shotgun (WGS) entry which is preliminary data.</text>
</comment>
<gene>
    <name evidence="1" type="ORF">QR98_0022400</name>
</gene>
<dbReference type="AlphaFoldDB" id="A0A131ZZS9"/>
<accession>A0A131ZZS9</accession>
<proteinExistence type="predicted"/>
<evidence type="ECO:0000313" key="2">
    <source>
        <dbReference type="Proteomes" id="UP000616769"/>
    </source>
</evidence>
<protein>
    <submittedName>
        <fullName evidence="1">Uncharacterized protein</fullName>
    </submittedName>
</protein>
<reference evidence="1 2" key="1">
    <citation type="journal article" date="2015" name="Parasit. Vectors">
        <title>Draft genome of the scabies mite.</title>
        <authorList>
            <person name="Rider S.D.Jr."/>
            <person name="Morgan M.S."/>
            <person name="Arlian L.G."/>
        </authorList>
    </citation>
    <scope>NUCLEOTIDE SEQUENCE [LARGE SCALE GENOMIC DNA]</scope>
    <source>
        <strain evidence="1">Arlian Lab</strain>
    </source>
</reference>
<sequence>MSWPHTSRTPLLAPWLTCLTHPRNPFTG</sequence>
<evidence type="ECO:0000313" key="1">
    <source>
        <dbReference type="EMBL" id="KPM03805.1"/>
    </source>
</evidence>
<name>A0A131ZZS9_SARSC</name>
<dbReference type="EMBL" id="JXLN01006250">
    <property type="protein sequence ID" value="KPM03805.1"/>
    <property type="molecule type" value="Genomic_DNA"/>
</dbReference>
<dbReference type="Proteomes" id="UP000616769">
    <property type="component" value="Unassembled WGS sequence"/>
</dbReference>
<organism evidence="1 2">
    <name type="scientific">Sarcoptes scabiei</name>
    <name type="common">Itch mite</name>
    <name type="synonym">Acarus scabiei</name>
    <dbReference type="NCBI Taxonomy" id="52283"/>
    <lineage>
        <taxon>Eukaryota</taxon>
        <taxon>Metazoa</taxon>
        <taxon>Ecdysozoa</taxon>
        <taxon>Arthropoda</taxon>
        <taxon>Chelicerata</taxon>
        <taxon>Arachnida</taxon>
        <taxon>Acari</taxon>
        <taxon>Acariformes</taxon>
        <taxon>Sarcoptiformes</taxon>
        <taxon>Astigmata</taxon>
        <taxon>Psoroptidia</taxon>
        <taxon>Sarcoptoidea</taxon>
        <taxon>Sarcoptidae</taxon>
        <taxon>Sarcoptinae</taxon>
        <taxon>Sarcoptes</taxon>
    </lineage>
</organism>
<dbReference type="VEuPathDB" id="VectorBase:SSCA005963"/>